<dbReference type="PANTHER" id="PTHR21308">
    <property type="entry name" value="PHYTANOYL-COA ALPHA-HYDROXYLASE"/>
    <property type="match status" value="1"/>
</dbReference>
<evidence type="ECO:0000256" key="3">
    <source>
        <dbReference type="ARBA" id="ARBA00034921"/>
    </source>
</evidence>
<name>A0A154PH64_DUFNO</name>
<proteinExistence type="inferred from homology"/>
<evidence type="ECO:0000313" key="6">
    <source>
        <dbReference type="Proteomes" id="UP000076502"/>
    </source>
</evidence>
<accession>A0A154PH64</accession>
<dbReference type="PANTHER" id="PTHR21308:SF1">
    <property type="entry name" value="PHYTANOYL-COA DIOXYGENASE, PEROXISOMAL"/>
    <property type="match status" value="1"/>
</dbReference>
<gene>
    <name evidence="5" type="ORF">WN55_00410</name>
</gene>
<dbReference type="GO" id="GO:0048244">
    <property type="term" value="F:phytanoyl-CoA dioxygenase activity"/>
    <property type="evidence" value="ECO:0007669"/>
    <property type="project" value="UniProtKB-EC"/>
</dbReference>
<dbReference type="GO" id="GO:0001561">
    <property type="term" value="P:fatty acid alpha-oxidation"/>
    <property type="evidence" value="ECO:0007669"/>
    <property type="project" value="InterPro"/>
</dbReference>
<evidence type="ECO:0000256" key="1">
    <source>
        <dbReference type="ARBA" id="ARBA00005830"/>
    </source>
</evidence>
<reference evidence="5 6" key="1">
    <citation type="submission" date="2015-07" db="EMBL/GenBank/DDBJ databases">
        <title>The genome of Dufourea novaeangliae.</title>
        <authorList>
            <person name="Pan H."/>
            <person name="Kapheim K."/>
        </authorList>
    </citation>
    <scope>NUCLEOTIDE SEQUENCE [LARGE SCALE GENOMIC DNA]</scope>
    <source>
        <strain evidence="5">0120121106</strain>
        <tissue evidence="5">Whole body</tissue>
    </source>
</reference>
<dbReference type="STRING" id="178035.A0A154PH64"/>
<evidence type="ECO:0000313" key="5">
    <source>
        <dbReference type="EMBL" id="KZC10658.1"/>
    </source>
</evidence>
<dbReference type="AlphaFoldDB" id="A0A154PH64"/>
<dbReference type="InterPro" id="IPR047128">
    <property type="entry name" value="PhyH"/>
</dbReference>
<evidence type="ECO:0000256" key="2">
    <source>
        <dbReference type="ARBA" id="ARBA00034809"/>
    </source>
</evidence>
<protein>
    <recommendedName>
        <fullName evidence="2">phytanoyl-CoA dioxygenase</fullName>
        <ecNumber evidence="2">1.14.11.18</ecNumber>
    </recommendedName>
    <alternativeName>
        <fullName evidence="3">Phytanic acid oxidase</fullName>
    </alternativeName>
    <alternativeName>
        <fullName evidence="4">Phytanoyl-CoA alpha-hydroxylase</fullName>
    </alternativeName>
</protein>
<dbReference type="InterPro" id="IPR008775">
    <property type="entry name" value="Phytyl_CoA_dOase-like"/>
</dbReference>
<dbReference type="OrthoDB" id="2328924at2759"/>
<evidence type="ECO:0000256" key="4">
    <source>
        <dbReference type="ARBA" id="ARBA00034924"/>
    </source>
</evidence>
<dbReference type="OMA" id="CCAWTAM"/>
<dbReference type="SUPFAM" id="SSF51197">
    <property type="entry name" value="Clavaminate synthase-like"/>
    <property type="match status" value="1"/>
</dbReference>
<dbReference type="Gene3D" id="2.60.120.620">
    <property type="entry name" value="q2cbj1_9rhob like domain"/>
    <property type="match status" value="1"/>
</dbReference>
<dbReference type="Proteomes" id="UP000076502">
    <property type="component" value="Unassembled WGS sequence"/>
</dbReference>
<dbReference type="EC" id="1.14.11.18" evidence="2"/>
<comment type="similarity">
    <text evidence="1">Belongs to the PhyH family.</text>
</comment>
<keyword evidence="6" id="KW-1185">Reference proteome</keyword>
<sequence>MSNNLRFTRENKFLTWEQRLFYEKNGYLVFRRLVPQNILNHCHERFDGILAGKVPHNGMTVMYDVKDRKSVNKVQDLAHDKVFREYIEYKSVLDIVEAITGPNIMAVHSMLIAKPPDIGFGTSKHPPHQDLYYFPFRPADRIVASWTAMEPCFPENGCLYVSPGTHAQDRLHKHDYPPGAEPGSVNKFYHGILDLSEPTNWVHLEMEPGDTVFFHPLLIHGSGVNMSNRTRRAISCHYAAAECHYIDVTDTVQKGIGKEIIDHVRKMSPGVEVCYEDIWRFKASLVRGIQSSL</sequence>
<dbReference type="Pfam" id="PF05721">
    <property type="entry name" value="PhyH"/>
    <property type="match status" value="1"/>
</dbReference>
<keyword evidence="5" id="KW-0223">Dioxygenase</keyword>
<dbReference type="EMBL" id="KQ434893">
    <property type="protein sequence ID" value="KZC10658.1"/>
    <property type="molecule type" value="Genomic_DNA"/>
</dbReference>
<organism evidence="5 6">
    <name type="scientific">Dufourea novaeangliae</name>
    <name type="common">Sweat bee</name>
    <dbReference type="NCBI Taxonomy" id="178035"/>
    <lineage>
        <taxon>Eukaryota</taxon>
        <taxon>Metazoa</taxon>
        <taxon>Ecdysozoa</taxon>
        <taxon>Arthropoda</taxon>
        <taxon>Hexapoda</taxon>
        <taxon>Insecta</taxon>
        <taxon>Pterygota</taxon>
        <taxon>Neoptera</taxon>
        <taxon>Endopterygota</taxon>
        <taxon>Hymenoptera</taxon>
        <taxon>Apocrita</taxon>
        <taxon>Aculeata</taxon>
        <taxon>Apoidea</taxon>
        <taxon>Anthophila</taxon>
        <taxon>Halictidae</taxon>
        <taxon>Rophitinae</taxon>
        <taxon>Dufourea</taxon>
    </lineage>
</organism>
<keyword evidence="5" id="KW-0560">Oxidoreductase</keyword>